<keyword evidence="3" id="KW-0808">Transferase</keyword>
<keyword evidence="2" id="KW-0723">Serine/threonine-protein kinase</keyword>
<feature type="non-terminal residue" evidence="11">
    <location>
        <position position="176"/>
    </location>
</feature>
<dbReference type="AlphaFoldDB" id="A0A165XKA7"/>
<feature type="domain" description="Protein kinase" evidence="10">
    <location>
        <begin position="46"/>
        <end position="176"/>
    </location>
</feature>
<dbReference type="Gene3D" id="3.30.200.20">
    <property type="entry name" value="Phosphorylase Kinase, domain 1"/>
    <property type="match status" value="1"/>
</dbReference>
<dbReference type="InterPro" id="IPR011009">
    <property type="entry name" value="Kinase-like_dom_sf"/>
</dbReference>
<keyword evidence="4 9" id="KW-0547">Nucleotide-binding</keyword>
<evidence type="ECO:0000256" key="4">
    <source>
        <dbReference type="ARBA" id="ARBA00022741"/>
    </source>
</evidence>
<name>A0A165XKA7_9AGAM</name>
<proteinExistence type="predicted"/>
<sequence>MEFKEPDEFWWEFSTERLSSYKPGGFHPVHIGDLFSKIQATGRPRYKILAKLGTGSYSTVWLATDMLINRLVALKIIVARLTGHNKEIPILDRLSRCEPGTAGVAHIIRLLDSFQVEGPNGVHEVLVTEVVIGWNELYEAEAAPPVRKVATELALGLKHIHSLQIVHGGESLSFLQ</sequence>
<dbReference type="InterPro" id="IPR017441">
    <property type="entry name" value="Protein_kinase_ATP_BS"/>
</dbReference>
<evidence type="ECO:0000256" key="7">
    <source>
        <dbReference type="ARBA" id="ARBA00047899"/>
    </source>
</evidence>
<dbReference type="OrthoDB" id="5979581at2759"/>
<dbReference type="EC" id="2.7.11.1" evidence="1"/>
<dbReference type="GO" id="GO:0005524">
    <property type="term" value="F:ATP binding"/>
    <property type="evidence" value="ECO:0007669"/>
    <property type="project" value="UniProtKB-UniRule"/>
</dbReference>
<keyword evidence="5" id="KW-0418">Kinase</keyword>
<protein>
    <recommendedName>
        <fullName evidence="1">non-specific serine/threonine protein kinase</fullName>
        <ecNumber evidence="1">2.7.11.1</ecNumber>
    </recommendedName>
</protein>
<dbReference type="Proteomes" id="UP000076798">
    <property type="component" value="Unassembled WGS sequence"/>
</dbReference>
<comment type="catalytic activity">
    <reaction evidence="8">
        <text>L-seryl-[protein] + ATP = O-phospho-L-seryl-[protein] + ADP + H(+)</text>
        <dbReference type="Rhea" id="RHEA:17989"/>
        <dbReference type="Rhea" id="RHEA-COMP:9863"/>
        <dbReference type="Rhea" id="RHEA-COMP:11604"/>
        <dbReference type="ChEBI" id="CHEBI:15378"/>
        <dbReference type="ChEBI" id="CHEBI:29999"/>
        <dbReference type="ChEBI" id="CHEBI:30616"/>
        <dbReference type="ChEBI" id="CHEBI:83421"/>
        <dbReference type="ChEBI" id="CHEBI:456216"/>
        <dbReference type="EC" id="2.7.11.1"/>
    </reaction>
</comment>
<reference evidence="11 12" key="1">
    <citation type="journal article" date="2016" name="Mol. Biol. Evol.">
        <title>Comparative Genomics of Early-Diverging Mushroom-Forming Fungi Provides Insights into the Origins of Lignocellulose Decay Capabilities.</title>
        <authorList>
            <person name="Nagy L.G."/>
            <person name="Riley R."/>
            <person name="Tritt A."/>
            <person name="Adam C."/>
            <person name="Daum C."/>
            <person name="Floudas D."/>
            <person name="Sun H."/>
            <person name="Yadav J.S."/>
            <person name="Pangilinan J."/>
            <person name="Larsson K.H."/>
            <person name="Matsuura K."/>
            <person name="Barry K."/>
            <person name="Labutti K."/>
            <person name="Kuo R."/>
            <person name="Ohm R.A."/>
            <person name="Bhattacharya S.S."/>
            <person name="Shirouzu T."/>
            <person name="Yoshinaga Y."/>
            <person name="Martin F.M."/>
            <person name="Grigoriev I.V."/>
            <person name="Hibbett D.S."/>
        </authorList>
    </citation>
    <scope>NUCLEOTIDE SEQUENCE [LARGE SCALE GENOMIC DNA]</scope>
    <source>
        <strain evidence="11 12">HHB10207 ss-3</strain>
    </source>
</reference>
<dbReference type="STRING" id="1314776.A0A165XKA7"/>
<dbReference type="Pfam" id="PF00069">
    <property type="entry name" value="Pkinase"/>
    <property type="match status" value="1"/>
</dbReference>
<evidence type="ECO:0000256" key="2">
    <source>
        <dbReference type="ARBA" id="ARBA00022527"/>
    </source>
</evidence>
<evidence type="ECO:0000256" key="8">
    <source>
        <dbReference type="ARBA" id="ARBA00048679"/>
    </source>
</evidence>
<dbReference type="SUPFAM" id="SSF56112">
    <property type="entry name" value="Protein kinase-like (PK-like)"/>
    <property type="match status" value="1"/>
</dbReference>
<evidence type="ECO:0000256" key="3">
    <source>
        <dbReference type="ARBA" id="ARBA00022679"/>
    </source>
</evidence>
<evidence type="ECO:0000313" key="12">
    <source>
        <dbReference type="Proteomes" id="UP000076798"/>
    </source>
</evidence>
<organism evidence="11 12">
    <name type="scientific">Sistotremastrum suecicum HHB10207 ss-3</name>
    <dbReference type="NCBI Taxonomy" id="1314776"/>
    <lineage>
        <taxon>Eukaryota</taxon>
        <taxon>Fungi</taxon>
        <taxon>Dikarya</taxon>
        <taxon>Basidiomycota</taxon>
        <taxon>Agaricomycotina</taxon>
        <taxon>Agaricomycetes</taxon>
        <taxon>Sistotremastrales</taxon>
        <taxon>Sistotremastraceae</taxon>
        <taxon>Sistotremastrum</taxon>
    </lineage>
</organism>
<dbReference type="InterPro" id="IPR000719">
    <property type="entry name" value="Prot_kinase_dom"/>
</dbReference>
<evidence type="ECO:0000256" key="6">
    <source>
        <dbReference type="ARBA" id="ARBA00022840"/>
    </source>
</evidence>
<dbReference type="Gene3D" id="1.10.510.10">
    <property type="entry name" value="Transferase(Phosphotransferase) domain 1"/>
    <property type="match status" value="1"/>
</dbReference>
<evidence type="ECO:0000256" key="5">
    <source>
        <dbReference type="ARBA" id="ARBA00022777"/>
    </source>
</evidence>
<keyword evidence="12" id="KW-1185">Reference proteome</keyword>
<feature type="binding site" evidence="9">
    <location>
        <position position="75"/>
    </location>
    <ligand>
        <name>ATP</name>
        <dbReference type="ChEBI" id="CHEBI:30616"/>
    </ligand>
</feature>
<dbReference type="EMBL" id="KV428358">
    <property type="protein sequence ID" value="KZT32279.1"/>
    <property type="molecule type" value="Genomic_DNA"/>
</dbReference>
<gene>
    <name evidence="11" type="ORF">SISSUDRAFT_994247</name>
</gene>
<dbReference type="GO" id="GO:0005737">
    <property type="term" value="C:cytoplasm"/>
    <property type="evidence" value="ECO:0007669"/>
    <property type="project" value="TreeGrafter"/>
</dbReference>
<dbReference type="PANTHER" id="PTHR47634">
    <property type="entry name" value="PROTEIN KINASE DOMAIN-CONTAINING PROTEIN-RELATED"/>
    <property type="match status" value="1"/>
</dbReference>
<evidence type="ECO:0000259" key="10">
    <source>
        <dbReference type="PROSITE" id="PS50011"/>
    </source>
</evidence>
<evidence type="ECO:0000256" key="1">
    <source>
        <dbReference type="ARBA" id="ARBA00012513"/>
    </source>
</evidence>
<dbReference type="PANTHER" id="PTHR47634:SF9">
    <property type="entry name" value="PROTEIN KINASE DOMAIN-CONTAINING PROTEIN-RELATED"/>
    <property type="match status" value="1"/>
</dbReference>
<dbReference type="GO" id="GO:0000245">
    <property type="term" value="P:spliceosomal complex assembly"/>
    <property type="evidence" value="ECO:0007669"/>
    <property type="project" value="TreeGrafter"/>
</dbReference>
<dbReference type="PROSITE" id="PS50011">
    <property type="entry name" value="PROTEIN_KINASE_DOM"/>
    <property type="match status" value="1"/>
</dbReference>
<comment type="catalytic activity">
    <reaction evidence="7">
        <text>L-threonyl-[protein] + ATP = O-phospho-L-threonyl-[protein] + ADP + H(+)</text>
        <dbReference type="Rhea" id="RHEA:46608"/>
        <dbReference type="Rhea" id="RHEA-COMP:11060"/>
        <dbReference type="Rhea" id="RHEA-COMP:11605"/>
        <dbReference type="ChEBI" id="CHEBI:15378"/>
        <dbReference type="ChEBI" id="CHEBI:30013"/>
        <dbReference type="ChEBI" id="CHEBI:30616"/>
        <dbReference type="ChEBI" id="CHEBI:61977"/>
        <dbReference type="ChEBI" id="CHEBI:456216"/>
        <dbReference type="EC" id="2.7.11.1"/>
    </reaction>
</comment>
<evidence type="ECO:0000256" key="9">
    <source>
        <dbReference type="PROSITE-ProRule" id="PRU10141"/>
    </source>
</evidence>
<dbReference type="GO" id="GO:0004674">
    <property type="term" value="F:protein serine/threonine kinase activity"/>
    <property type="evidence" value="ECO:0007669"/>
    <property type="project" value="UniProtKB-KW"/>
</dbReference>
<keyword evidence="6 9" id="KW-0067">ATP-binding</keyword>
<evidence type="ECO:0000313" key="11">
    <source>
        <dbReference type="EMBL" id="KZT32279.1"/>
    </source>
</evidence>
<dbReference type="PROSITE" id="PS00107">
    <property type="entry name" value="PROTEIN_KINASE_ATP"/>
    <property type="match status" value="1"/>
</dbReference>
<dbReference type="GO" id="GO:0005634">
    <property type="term" value="C:nucleus"/>
    <property type="evidence" value="ECO:0007669"/>
    <property type="project" value="TreeGrafter"/>
</dbReference>
<accession>A0A165XKA7</accession>
<dbReference type="GO" id="GO:0050684">
    <property type="term" value="P:regulation of mRNA processing"/>
    <property type="evidence" value="ECO:0007669"/>
    <property type="project" value="TreeGrafter"/>
</dbReference>
<dbReference type="InterPro" id="IPR051334">
    <property type="entry name" value="SRPK"/>
</dbReference>